<organism evidence="4 5">
    <name type="scientific">Streptosporangium longisporum</name>
    <dbReference type="NCBI Taxonomy" id="46187"/>
    <lineage>
        <taxon>Bacteria</taxon>
        <taxon>Bacillati</taxon>
        <taxon>Actinomycetota</taxon>
        <taxon>Actinomycetes</taxon>
        <taxon>Streptosporangiales</taxon>
        <taxon>Streptosporangiaceae</taxon>
        <taxon>Streptosporangium</taxon>
    </lineage>
</organism>
<dbReference type="InterPro" id="IPR052158">
    <property type="entry name" value="INH-QAR"/>
</dbReference>
<gene>
    <name evidence="4" type="ORF">GCM10017559_69300</name>
</gene>
<evidence type="ECO:0000313" key="5">
    <source>
        <dbReference type="Proteomes" id="UP001499930"/>
    </source>
</evidence>
<dbReference type="EMBL" id="BAAAWD010000019">
    <property type="protein sequence ID" value="GAA3032231.1"/>
    <property type="molecule type" value="Genomic_DNA"/>
</dbReference>
<proteinExistence type="predicted"/>
<name>A0ABP6L437_9ACTN</name>
<keyword evidence="1" id="KW-0805">Transcription regulation</keyword>
<dbReference type="PANTHER" id="PTHR43130:SF3">
    <property type="entry name" value="HTH-TYPE TRANSCRIPTIONAL REGULATOR RV1931C"/>
    <property type="match status" value="1"/>
</dbReference>
<dbReference type="PANTHER" id="PTHR43130">
    <property type="entry name" value="ARAC-FAMILY TRANSCRIPTIONAL REGULATOR"/>
    <property type="match status" value="1"/>
</dbReference>
<dbReference type="Pfam" id="PF12833">
    <property type="entry name" value="HTH_18"/>
    <property type="match status" value="1"/>
</dbReference>
<dbReference type="InterPro" id="IPR029062">
    <property type="entry name" value="Class_I_gatase-like"/>
</dbReference>
<dbReference type="InterPro" id="IPR002818">
    <property type="entry name" value="DJ-1/PfpI"/>
</dbReference>
<dbReference type="SMART" id="SM00342">
    <property type="entry name" value="HTH_ARAC"/>
    <property type="match status" value="1"/>
</dbReference>
<dbReference type="Gene3D" id="1.10.10.60">
    <property type="entry name" value="Homeodomain-like"/>
    <property type="match status" value="1"/>
</dbReference>
<dbReference type="CDD" id="cd03137">
    <property type="entry name" value="GATase1_AraC_1"/>
    <property type="match status" value="1"/>
</dbReference>
<dbReference type="SUPFAM" id="SSF46689">
    <property type="entry name" value="Homeodomain-like"/>
    <property type="match status" value="2"/>
</dbReference>
<dbReference type="Proteomes" id="UP001499930">
    <property type="component" value="Unassembled WGS sequence"/>
</dbReference>
<accession>A0ABP6L437</accession>
<dbReference type="InterPro" id="IPR009057">
    <property type="entry name" value="Homeodomain-like_sf"/>
</dbReference>
<keyword evidence="5" id="KW-1185">Reference proteome</keyword>
<evidence type="ECO:0000256" key="1">
    <source>
        <dbReference type="ARBA" id="ARBA00023015"/>
    </source>
</evidence>
<sequence>MHRIAVIATPPVTVFDLSIPEMLFGAVEVDAAPGYEVVVCTADPGVVAGTYSLGVTVHHGLDAVDGADTVMVTGSGARDGADPRVLAVLRHAAKAGRRIASICTGAFTLAQAGLLDGRGATTYWVYSGELIRRFPAVDVQPDVLYVEDGRILTSAGLTAGIDLCLHMIRADHGAAVANTVARLVVFAPVRPGGQAQFIDSPLPAERGTSLAGTREWALGRLHEPLTLSDLASHARTSVRTLTRRFHAETGLSPLQWLLHQRVQRARELLETTRLPMDQVAGHSGLGSADSLRQHLVRRLGLTPSAYRATFTRSS</sequence>
<protein>
    <submittedName>
        <fullName evidence="4">Helix-turn-helix domain-containing protein</fullName>
    </submittedName>
</protein>
<keyword evidence="2" id="KW-0804">Transcription</keyword>
<evidence type="ECO:0000259" key="3">
    <source>
        <dbReference type="PROSITE" id="PS01124"/>
    </source>
</evidence>
<feature type="domain" description="HTH araC/xylS-type" evidence="3">
    <location>
        <begin position="211"/>
        <end position="309"/>
    </location>
</feature>
<dbReference type="SUPFAM" id="SSF52317">
    <property type="entry name" value="Class I glutamine amidotransferase-like"/>
    <property type="match status" value="1"/>
</dbReference>
<dbReference type="Gene3D" id="3.40.50.880">
    <property type="match status" value="1"/>
</dbReference>
<dbReference type="RefSeq" id="WP_344903960.1">
    <property type="nucleotide sequence ID" value="NZ_BAAAWD010000019.1"/>
</dbReference>
<dbReference type="InterPro" id="IPR018060">
    <property type="entry name" value="HTH_AraC"/>
</dbReference>
<evidence type="ECO:0000313" key="4">
    <source>
        <dbReference type="EMBL" id="GAA3032231.1"/>
    </source>
</evidence>
<dbReference type="PROSITE" id="PS01124">
    <property type="entry name" value="HTH_ARAC_FAMILY_2"/>
    <property type="match status" value="1"/>
</dbReference>
<comment type="caution">
    <text evidence="4">The sequence shown here is derived from an EMBL/GenBank/DDBJ whole genome shotgun (WGS) entry which is preliminary data.</text>
</comment>
<evidence type="ECO:0000256" key="2">
    <source>
        <dbReference type="ARBA" id="ARBA00023163"/>
    </source>
</evidence>
<reference evidence="5" key="1">
    <citation type="journal article" date="2019" name="Int. J. Syst. Evol. Microbiol.">
        <title>The Global Catalogue of Microorganisms (GCM) 10K type strain sequencing project: providing services to taxonomists for standard genome sequencing and annotation.</title>
        <authorList>
            <consortium name="The Broad Institute Genomics Platform"/>
            <consortium name="The Broad Institute Genome Sequencing Center for Infectious Disease"/>
            <person name="Wu L."/>
            <person name="Ma J."/>
        </authorList>
    </citation>
    <scope>NUCLEOTIDE SEQUENCE [LARGE SCALE GENOMIC DNA]</scope>
    <source>
        <strain evidence="5">JCM 3106</strain>
    </source>
</reference>
<dbReference type="Pfam" id="PF01965">
    <property type="entry name" value="DJ-1_PfpI"/>
    <property type="match status" value="1"/>
</dbReference>